<gene>
    <name evidence="2" type="ORF">EVJ58_g4288</name>
</gene>
<dbReference type="Proteomes" id="UP000298390">
    <property type="component" value="Unassembled WGS sequence"/>
</dbReference>
<name>A0A4Y9YHH8_9APHY</name>
<organism evidence="2 3">
    <name type="scientific">Rhodofomes roseus</name>
    <dbReference type="NCBI Taxonomy" id="34475"/>
    <lineage>
        <taxon>Eukaryota</taxon>
        <taxon>Fungi</taxon>
        <taxon>Dikarya</taxon>
        <taxon>Basidiomycota</taxon>
        <taxon>Agaricomycotina</taxon>
        <taxon>Agaricomycetes</taxon>
        <taxon>Polyporales</taxon>
        <taxon>Rhodofomes</taxon>
    </lineage>
</organism>
<evidence type="ECO:0000313" key="2">
    <source>
        <dbReference type="EMBL" id="TFY61805.1"/>
    </source>
</evidence>
<protein>
    <submittedName>
        <fullName evidence="2">Uncharacterized protein</fullName>
    </submittedName>
</protein>
<evidence type="ECO:0000256" key="1">
    <source>
        <dbReference type="SAM" id="MobiDB-lite"/>
    </source>
</evidence>
<sequence>MFALHAPLSDRLDCLAPFTLVISVTIMVHTIPLARSACSAATPPPPPNTPQLRNLSSELCEFPA</sequence>
<comment type="caution">
    <text evidence="2">The sequence shown here is derived from an EMBL/GenBank/DDBJ whole genome shotgun (WGS) entry which is preliminary data.</text>
</comment>
<dbReference type="AlphaFoldDB" id="A0A4Y9YHH8"/>
<accession>A0A4Y9YHH8</accession>
<evidence type="ECO:0000313" key="3">
    <source>
        <dbReference type="Proteomes" id="UP000298390"/>
    </source>
</evidence>
<feature type="region of interest" description="Disordered" evidence="1">
    <location>
        <begin position="39"/>
        <end position="64"/>
    </location>
</feature>
<reference evidence="2 3" key="1">
    <citation type="submission" date="2019-01" db="EMBL/GenBank/DDBJ databases">
        <title>Genome sequencing of the rare red list fungi Fomitopsis rosea.</title>
        <authorList>
            <person name="Buettner E."/>
            <person name="Kellner H."/>
        </authorList>
    </citation>
    <scope>NUCLEOTIDE SEQUENCE [LARGE SCALE GENOMIC DNA]</scope>
    <source>
        <strain evidence="2 3">DSM 105464</strain>
    </source>
</reference>
<dbReference type="EMBL" id="SEKV01000192">
    <property type="protein sequence ID" value="TFY61805.1"/>
    <property type="molecule type" value="Genomic_DNA"/>
</dbReference>
<proteinExistence type="predicted"/>